<evidence type="ECO:0000313" key="2">
    <source>
        <dbReference type="Proteomes" id="UP000251647"/>
    </source>
</evidence>
<reference evidence="1 2" key="1">
    <citation type="submission" date="2018-06" db="EMBL/GenBank/DDBJ databases">
        <authorList>
            <consortium name="Pathogen Informatics"/>
            <person name="Doyle S."/>
        </authorList>
    </citation>
    <scope>NUCLEOTIDE SEQUENCE [LARGE SCALE GENOMIC DNA]</scope>
    <source>
        <strain evidence="1 2">NCTC11647</strain>
    </source>
</reference>
<accession>A0A2T3QPT5</accession>
<organism evidence="1 2">
    <name type="scientific">Photobacterium damselae</name>
    <dbReference type="NCBI Taxonomy" id="38293"/>
    <lineage>
        <taxon>Bacteria</taxon>
        <taxon>Pseudomonadati</taxon>
        <taxon>Pseudomonadota</taxon>
        <taxon>Gammaproteobacteria</taxon>
        <taxon>Vibrionales</taxon>
        <taxon>Vibrionaceae</taxon>
        <taxon>Photobacterium</taxon>
    </lineage>
</organism>
<dbReference type="OrthoDB" id="9798763at2"/>
<proteinExistence type="predicted"/>
<dbReference type="EMBL" id="UATL01000001">
    <property type="protein sequence ID" value="SPY27842.1"/>
    <property type="molecule type" value="Genomic_DNA"/>
</dbReference>
<dbReference type="AlphaFoldDB" id="A0A2T3QPT5"/>
<dbReference type="RefSeq" id="WP_036764096.1">
    <property type="nucleotide sequence ID" value="NZ_CP073684.1"/>
</dbReference>
<gene>
    <name evidence="1" type="ORF">NCTC11647_00907</name>
</gene>
<sequence>MNKISLWLSLFPLLFSLQAYADVLTPNLTIKGHTAEQKFISIELNPNEIKTQFPTYKITTELPWINNYATFSGARLKDILSHYQLFGSQVHLTALNDYSVTIPYLDIYRYNPIIAITQNQKPLKIRNYGPYWLIYPMSKYPELNTPKYHARMIWQIKTIQVEK</sequence>
<dbReference type="Proteomes" id="UP000251647">
    <property type="component" value="Unassembled WGS sequence"/>
</dbReference>
<dbReference type="SUPFAM" id="SSF56524">
    <property type="entry name" value="Oxidoreductase molybdopterin-binding domain"/>
    <property type="match status" value="1"/>
</dbReference>
<name>A0A2T3QPT5_PHODM</name>
<evidence type="ECO:0000313" key="1">
    <source>
        <dbReference type="EMBL" id="SPY27842.1"/>
    </source>
</evidence>
<dbReference type="InterPro" id="IPR036374">
    <property type="entry name" value="OxRdtase_Mopterin-bd_sf"/>
</dbReference>
<dbReference type="Gene3D" id="3.90.420.10">
    <property type="entry name" value="Oxidoreductase, molybdopterin-binding domain"/>
    <property type="match status" value="1"/>
</dbReference>
<protein>
    <submittedName>
        <fullName evidence="1">Oxidoreductase molybdopterin binding domain</fullName>
    </submittedName>
</protein>